<evidence type="ECO:0000256" key="5">
    <source>
        <dbReference type="ARBA" id="ARBA00022781"/>
    </source>
</evidence>
<feature type="transmembrane region" description="Helical" evidence="13">
    <location>
        <begin position="34"/>
        <end position="53"/>
    </location>
</feature>
<dbReference type="PANTHER" id="PTHR33445:SF1">
    <property type="entry name" value="ATP SYNTHASE SUBUNIT B"/>
    <property type="match status" value="1"/>
</dbReference>
<evidence type="ECO:0000256" key="3">
    <source>
        <dbReference type="ARBA" id="ARBA00022547"/>
    </source>
</evidence>
<evidence type="ECO:0000256" key="6">
    <source>
        <dbReference type="ARBA" id="ARBA00022989"/>
    </source>
</evidence>
<dbReference type="HAMAP" id="MF_01398">
    <property type="entry name" value="ATP_synth_b_bprime"/>
    <property type="match status" value="1"/>
</dbReference>
<protein>
    <recommendedName>
        <fullName evidence="13">ATP synthase subunit b</fullName>
    </recommendedName>
    <alternativeName>
        <fullName evidence="13">ATP synthase F(0) sector subunit b</fullName>
    </alternativeName>
    <alternativeName>
        <fullName evidence="13">ATPase subunit I</fullName>
    </alternativeName>
    <alternativeName>
        <fullName evidence="13">F-type ATPase subunit b</fullName>
        <shortName evidence="13">F-ATPase subunit b</shortName>
    </alternativeName>
</protein>
<dbReference type="CDD" id="cd06503">
    <property type="entry name" value="ATP-synt_Fo_b"/>
    <property type="match status" value="1"/>
</dbReference>
<evidence type="ECO:0000313" key="16">
    <source>
        <dbReference type="EMBL" id="AEA33964.1"/>
    </source>
</evidence>
<proteinExistence type="inferred from homology"/>
<reference evidence="17" key="2">
    <citation type="submission" date="2011-03" db="EMBL/GenBank/DDBJ databases">
        <title>The complete genome of Hippea maritima DSM 10411.</title>
        <authorList>
            <consortium name="US DOE Joint Genome Institute (JGI-PGF)"/>
            <person name="Lucas S."/>
            <person name="Copeland A."/>
            <person name="Lapidus A."/>
            <person name="Bruce D."/>
            <person name="Goodwin L."/>
            <person name="Pitluck S."/>
            <person name="Peters L."/>
            <person name="Kyrpides N."/>
            <person name="Mavromatis K."/>
            <person name="Pagani I."/>
            <person name="Ivanova N."/>
            <person name="Mikhailova N."/>
            <person name="Lu M."/>
            <person name="Detter J.C."/>
            <person name="Tapia R."/>
            <person name="Han C."/>
            <person name="Land M."/>
            <person name="Hauser L."/>
            <person name="Markowitz V."/>
            <person name="Cheng J.-F."/>
            <person name="Hugenholtz P."/>
            <person name="Woyke T."/>
            <person name="Wu D."/>
            <person name="Spring S."/>
            <person name="Schroeder M."/>
            <person name="Brambilla E."/>
            <person name="Klenk H.-P."/>
            <person name="Eisen J.A."/>
        </authorList>
    </citation>
    <scope>NUCLEOTIDE SEQUENCE [LARGE SCALE GENOMIC DNA]</scope>
    <source>
        <strain evidence="17">ATCC 700847 / DSM 10411 / MH2</strain>
    </source>
</reference>
<accession>F2LW30</accession>
<keyword evidence="3 13" id="KW-0138">CF(0)</keyword>
<dbReference type="eggNOG" id="COG0711">
    <property type="taxonomic scope" value="Bacteria"/>
</dbReference>
<evidence type="ECO:0000256" key="15">
    <source>
        <dbReference type="SAM" id="Coils"/>
    </source>
</evidence>
<keyword evidence="13" id="KW-1003">Cell membrane</keyword>
<dbReference type="STRING" id="760142.Hipma_0998"/>
<comment type="function">
    <text evidence="10 13">F(1)F(0) ATP synthase produces ATP from ADP in the presence of a proton or sodium gradient. F-type ATPases consist of two structural domains, F(1) containing the extramembraneous catalytic core and F(0) containing the membrane proton channel, linked together by a central stalk and a peripheral stalk. During catalysis, ATP synthesis in the catalytic domain of F(1) is coupled via a rotary mechanism of the central stalk subunits to proton translocation.</text>
</comment>
<keyword evidence="7 13" id="KW-0406">Ion transport</keyword>
<dbReference type="GO" id="GO:0046961">
    <property type="term" value="F:proton-transporting ATPase activity, rotational mechanism"/>
    <property type="evidence" value="ECO:0007669"/>
    <property type="project" value="TreeGrafter"/>
</dbReference>
<evidence type="ECO:0000256" key="8">
    <source>
        <dbReference type="ARBA" id="ARBA00023136"/>
    </source>
</evidence>
<dbReference type="RefSeq" id="WP_013682003.1">
    <property type="nucleotide sequence ID" value="NC_015318.1"/>
</dbReference>
<evidence type="ECO:0000313" key="17">
    <source>
        <dbReference type="Proteomes" id="UP000008139"/>
    </source>
</evidence>
<dbReference type="GO" id="GO:0012505">
    <property type="term" value="C:endomembrane system"/>
    <property type="evidence" value="ECO:0007669"/>
    <property type="project" value="UniProtKB-SubCell"/>
</dbReference>
<evidence type="ECO:0000256" key="10">
    <source>
        <dbReference type="ARBA" id="ARBA00025198"/>
    </source>
</evidence>
<keyword evidence="13" id="KW-0997">Cell inner membrane</keyword>
<evidence type="ECO:0000256" key="11">
    <source>
        <dbReference type="ARBA" id="ARBA00025614"/>
    </source>
</evidence>
<keyword evidence="9 13" id="KW-0066">ATP synthesis</keyword>
<reference evidence="16 17" key="1">
    <citation type="journal article" date="2011" name="Stand. Genomic Sci.">
        <title>Complete genome sequence of the thermophilic sulfur-reducer Hippea maritima type strain (MH(2)).</title>
        <authorList>
            <person name="Huntemann M."/>
            <person name="Lu M."/>
            <person name="Nolan M."/>
            <person name="Lapidus A."/>
            <person name="Lucas S."/>
            <person name="Hammon N."/>
            <person name="Deshpande S."/>
            <person name="Cheng J.F."/>
            <person name="Tapia R."/>
            <person name="Han C."/>
            <person name="Goodwin L."/>
            <person name="Pitluck S."/>
            <person name="Liolios K."/>
            <person name="Pagani I."/>
            <person name="Ivanova N."/>
            <person name="Ovchinikova G."/>
            <person name="Pati A."/>
            <person name="Chen A."/>
            <person name="Palaniappan K."/>
            <person name="Land M."/>
            <person name="Hauser L."/>
            <person name="Jeffries C.D."/>
            <person name="Detter J.C."/>
            <person name="Brambilla E.M."/>
            <person name="Rohde M."/>
            <person name="Spring S."/>
            <person name="Goker M."/>
            <person name="Woyke T."/>
            <person name="Bristow J."/>
            <person name="Eisen J.A."/>
            <person name="Markowitz V."/>
            <person name="Hugenholtz P."/>
            <person name="Kyrpides N.C."/>
            <person name="Klenk H.P."/>
            <person name="Mavromatis K."/>
        </authorList>
    </citation>
    <scope>NUCLEOTIDE SEQUENCE [LARGE SCALE GENOMIC DNA]</scope>
    <source>
        <strain evidence="17">ATCC 700847 / DSM 10411 / MH2</strain>
    </source>
</reference>
<comment type="subunit">
    <text evidence="13">F-type ATPases have 2 components, F(1) - the catalytic core - and F(0) - the membrane proton channel. F(1) has five subunits: alpha(3), beta(3), gamma(1), delta(1), epsilon(1). F(0) has three main subunits: a(1), b(2) and c(10-14). The alpha and beta chains form an alternating ring which encloses part of the gamma chain. F(1) is attached to F(0) by a central stalk formed by the gamma and epsilon chains, while a peripheral stalk is formed by the delta and b chains.</text>
</comment>
<evidence type="ECO:0000256" key="14">
    <source>
        <dbReference type="RuleBase" id="RU003848"/>
    </source>
</evidence>
<sequence length="185" mass="21669">MIKKILKVFFGLVLILVLPTIVFAAEEGSSMEPHMLWRIIDFILFIAILYYFLKKPVADFFRGRKESIVGEFENAKRAKEEAEKLLRETEEKLKALEDEIRRIIETFESMAESEKQRILAELEQTIKRIRNSIEEEKASILSKAKMELLKSMSEETIANLKEKFSNLSKDEHAKINDKFIRSLQQ</sequence>
<dbReference type="InterPro" id="IPR002146">
    <property type="entry name" value="ATP_synth_b/b'su_bac/chlpt"/>
</dbReference>
<dbReference type="GO" id="GO:0046933">
    <property type="term" value="F:proton-transporting ATP synthase activity, rotational mechanism"/>
    <property type="evidence" value="ECO:0007669"/>
    <property type="project" value="UniProtKB-UniRule"/>
</dbReference>
<keyword evidence="5 13" id="KW-0375">Hydrogen ion transport</keyword>
<dbReference type="PANTHER" id="PTHR33445">
    <property type="entry name" value="ATP SYNTHASE SUBUNIT B', CHLOROPLASTIC"/>
    <property type="match status" value="1"/>
</dbReference>
<evidence type="ECO:0000256" key="13">
    <source>
        <dbReference type="HAMAP-Rule" id="MF_01398"/>
    </source>
</evidence>
<name>F2LW30_HIPMA</name>
<evidence type="ECO:0000256" key="1">
    <source>
        <dbReference type="ARBA" id="ARBA00005513"/>
    </source>
</evidence>
<feature type="coiled-coil region" evidence="15">
    <location>
        <begin position="65"/>
        <end position="170"/>
    </location>
</feature>
<keyword evidence="17" id="KW-1185">Reference proteome</keyword>
<gene>
    <name evidence="13" type="primary">atpF</name>
    <name evidence="16" type="ordered locus">Hipma_0998</name>
</gene>
<dbReference type="EMBL" id="CP002606">
    <property type="protein sequence ID" value="AEA33964.1"/>
    <property type="molecule type" value="Genomic_DNA"/>
</dbReference>
<keyword evidence="8 13" id="KW-0472">Membrane</keyword>
<keyword evidence="15" id="KW-0175">Coiled coil</keyword>
<dbReference type="InterPro" id="IPR050059">
    <property type="entry name" value="ATP_synthase_B_chain"/>
</dbReference>
<comment type="subcellular location">
    <subcellularLocation>
        <location evidence="13">Cell inner membrane</location>
        <topology evidence="13">Single-pass membrane protein</topology>
    </subcellularLocation>
    <subcellularLocation>
        <location evidence="12">Endomembrane system</location>
        <topology evidence="12">Single-pass membrane protein</topology>
    </subcellularLocation>
</comment>
<organism evidence="16 17">
    <name type="scientific">Hippea maritima (strain ATCC 700847 / DSM 10411 / MH2)</name>
    <dbReference type="NCBI Taxonomy" id="760142"/>
    <lineage>
        <taxon>Bacteria</taxon>
        <taxon>Pseudomonadati</taxon>
        <taxon>Campylobacterota</taxon>
        <taxon>Desulfurellia</taxon>
        <taxon>Desulfurellales</taxon>
        <taxon>Hippeaceae</taxon>
        <taxon>Hippea</taxon>
    </lineage>
</organism>
<evidence type="ECO:0000256" key="7">
    <source>
        <dbReference type="ARBA" id="ARBA00023065"/>
    </source>
</evidence>
<keyword evidence="6 13" id="KW-1133">Transmembrane helix</keyword>
<dbReference type="OrthoDB" id="5471016at2"/>
<comment type="function">
    <text evidence="11">Component of the F(0) channel, it forms part of the peripheral stalk, linking F(1) to F(0). The b'-subunit is a diverged and duplicated form of b found in plants and photosynthetic bacteria.</text>
</comment>
<evidence type="ECO:0000256" key="9">
    <source>
        <dbReference type="ARBA" id="ARBA00023310"/>
    </source>
</evidence>
<dbReference type="GO" id="GO:0045259">
    <property type="term" value="C:proton-transporting ATP synthase complex"/>
    <property type="evidence" value="ECO:0007669"/>
    <property type="project" value="UniProtKB-KW"/>
</dbReference>
<keyword evidence="2 13" id="KW-0813">Transport</keyword>
<dbReference type="GO" id="GO:0005886">
    <property type="term" value="C:plasma membrane"/>
    <property type="evidence" value="ECO:0007669"/>
    <property type="project" value="UniProtKB-SubCell"/>
</dbReference>
<evidence type="ECO:0000256" key="2">
    <source>
        <dbReference type="ARBA" id="ARBA00022448"/>
    </source>
</evidence>
<evidence type="ECO:0000256" key="4">
    <source>
        <dbReference type="ARBA" id="ARBA00022692"/>
    </source>
</evidence>
<keyword evidence="4 13" id="KW-0812">Transmembrane</keyword>
<dbReference type="Pfam" id="PF00430">
    <property type="entry name" value="ATP-synt_B"/>
    <property type="match status" value="1"/>
</dbReference>
<dbReference type="Proteomes" id="UP000008139">
    <property type="component" value="Chromosome"/>
</dbReference>
<dbReference type="HOGENOM" id="CLU_1459435_0_0_7"/>
<comment type="similarity">
    <text evidence="1 13 14">Belongs to the ATPase B chain family.</text>
</comment>
<dbReference type="AlphaFoldDB" id="F2LW30"/>
<evidence type="ECO:0000256" key="12">
    <source>
        <dbReference type="ARBA" id="ARBA00037847"/>
    </source>
</evidence>
<dbReference type="InParanoid" id="F2LW30"/>
<dbReference type="KEGG" id="hmr:Hipma_0998"/>